<accession>A0A7X6GYJ0</accession>
<keyword evidence="3" id="KW-1185">Reference proteome</keyword>
<evidence type="ECO:0000313" key="2">
    <source>
        <dbReference type="EMBL" id="NKX43999.1"/>
    </source>
</evidence>
<protein>
    <submittedName>
        <fullName evidence="2">Uncharacterized protein</fullName>
    </submittedName>
</protein>
<evidence type="ECO:0000256" key="1">
    <source>
        <dbReference type="SAM" id="MobiDB-lite"/>
    </source>
</evidence>
<comment type="caution">
    <text evidence="2">The sequence shown here is derived from an EMBL/GenBank/DDBJ whole genome shotgun (WGS) entry which is preliminary data.</text>
</comment>
<dbReference type="EMBL" id="JAAZQQ010000002">
    <property type="protein sequence ID" value="NKX43999.1"/>
    <property type="molecule type" value="Genomic_DNA"/>
</dbReference>
<sequence>MTKRLKVYHDREEPTPSEPLCRRWREAFVARYLEHFDGPRAAVEAGYPPRAAAWVSSILLALRPIRQRLSYLRERPSSPKSPASSFADLVEEEAFEEATNLYVTNPFTGELELDLSSATKAQMRGLGFTRRTVSRGGVTSEETVIKRLPRQPAVNAIRRRIGLDQPDPSLTRGEGAGEISFRVRHSFPILDEDGKVVEIDATGVEFQEWKREKEARSRRQKEVMRARARKARVLGYPDPSIEARENVEHFARSSTMDLDQPRNSMQPVHDDEHGTCDIIPSGEGGDEDAWLDQGWGEEEDPLVIAYESTEHERNEPYLSDL</sequence>
<evidence type="ECO:0000313" key="3">
    <source>
        <dbReference type="Proteomes" id="UP000526408"/>
    </source>
</evidence>
<dbReference type="Proteomes" id="UP000526408">
    <property type="component" value="Unassembled WGS sequence"/>
</dbReference>
<name>A0A7X6GYJ0_9RHOB</name>
<dbReference type="AlphaFoldDB" id="A0A7X6GYJ0"/>
<dbReference type="RefSeq" id="WP_168622403.1">
    <property type="nucleotide sequence ID" value="NZ_JAAZQQ010000002.1"/>
</dbReference>
<organism evidence="2 3">
    <name type="scientific">Roseicyclus persicicus</name>
    <dbReference type="NCBI Taxonomy" id="2650661"/>
    <lineage>
        <taxon>Bacteria</taxon>
        <taxon>Pseudomonadati</taxon>
        <taxon>Pseudomonadota</taxon>
        <taxon>Alphaproteobacteria</taxon>
        <taxon>Rhodobacterales</taxon>
        <taxon>Roseobacteraceae</taxon>
        <taxon>Roseicyclus</taxon>
    </lineage>
</organism>
<reference evidence="2 3" key="1">
    <citation type="submission" date="2020-04" db="EMBL/GenBank/DDBJ databases">
        <authorList>
            <person name="Yoon J."/>
        </authorList>
    </citation>
    <scope>NUCLEOTIDE SEQUENCE [LARGE SCALE GENOMIC DNA]</scope>
    <source>
        <strain evidence="2 3">KMU-115</strain>
    </source>
</reference>
<feature type="compositionally biased region" description="Polar residues" evidence="1">
    <location>
        <begin position="257"/>
        <end position="266"/>
    </location>
</feature>
<gene>
    <name evidence="2" type="ORF">HCU73_05310</name>
</gene>
<proteinExistence type="predicted"/>
<feature type="region of interest" description="Disordered" evidence="1">
    <location>
        <begin position="257"/>
        <end position="292"/>
    </location>
</feature>